<evidence type="ECO:0008006" key="3">
    <source>
        <dbReference type="Google" id="ProtNLM"/>
    </source>
</evidence>
<dbReference type="Proteomes" id="UP000054804">
    <property type="component" value="Unassembled WGS sequence"/>
</dbReference>
<protein>
    <recommendedName>
        <fullName evidence="3">DUF2267 domain-containing protein</fullName>
    </recommendedName>
</protein>
<comment type="caution">
    <text evidence="1">The sequence shown here is derived from an EMBL/GenBank/DDBJ whole genome shotgun (WGS) entry which is preliminary data.</text>
</comment>
<dbReference type="RefSeq" id="WP_058846644.1">
    <property type="nucleotide sequence ID" value="NZ_LOCL01000028.1"/>
</dbReference>
<dbReference type="InterPro" id="IPR018727">
    <property type="entry name" value="DUF2267"/>
</dbReference>
<evidence type="ECO:0000313" key="2">
    <source>
        <dbReference type="Proteomes" id="UP000054804"/>
    </source>
</evidence>
<dbReference type="Gene3D" id="1.10.490.110">
    <property type="entry name" value="Uncharacterized conserved protein DUF2267"/>
    <property type="match status" value="1"/>
</dbReference>
<accession>A0A0W7X960</accession>
<organism evidence="1 2">
    <name type="scientific">Streptomyces silvensis</name>
    <dbReference type="NCBI Taxonomy" id="1765722"/>
    <lineage>
        <taxon>Bacteria</taxon>
        <taxon>Bacillati</taxon>
        <taxon>Actinomycetota</taxon>
        <taxon>Actinomycetes</taxon>
        <taxon>Kitasatosporales</taxon>
        <taxon>Streptomycetaceae</taxon>
        <taxon>Streptomyces</taxon>
    </lineage>
</organism>
<evidence type="ECO:0000313" key="1">
    <source>
        <dbReference type="EMBL" id="KUF19154.1"/>
    </source>
</evidence>
<dbReference type="STRING" id="1765722.AT728_21545"/>
<proteinExistence type="predicted"/>
<gene>
    <name evidence="1" type="ORF">AT728_21545</name>
</gene>
<dbReference type="OrthoDB" id="952780at2"/>
<dbReference type="InterPro" id="IPR038282">
    <property type="entry name" value="DUF2267_sf"/>
</dbReference>
<reference evidence="1 2" key="1">
    <citation type="submission" date="2015-12" db="EMBL/GenBank/DDBJ databases">
        <title>Draft genome sequence of Streptomyces silvensis ATCC 53525, a producer of novel hormone antagonists.</title>
        <authorList>
            <person name="Johnston C.W."/>
            <person name="Li Y."/>
            <person name="Magarvey N.A."/>
        </authorList>
    </citation>
    <scope>NUCLEOTIDE SEQUENCE [LARGE SCALE GENOMIC DNA]</scope>
    <source>
        <strain evidence="1 2">ATCC 53525</strain>
    </source>
</reference>
<name>A0A0W7X960_9ACTN</name>
<keyword evidence="2" id="KW-1185">Reference proteome</keyword>
<dbReference type="AlphaFoldDB" id="A0A0W7X960"/>
<dbReference type="EMBL" id="LOCL01000028">
    <property type="protein sequence ID" value="KUF19154.1"/>
    <property type="molecule type" value="Genomic_DNA"/>
</dbReference>
<dbReference type="Pfam" id="PF10025">
    <property type="entry name" value="DUF2267"/>
    <property type="match status" value="1"/>
</dbReference>
<sequence>MLPLREPASAPTGTTFHQMLEKIRYEGAYPTRERAEDVTRAVLEALGRQLTGDERVDLAARLPAEAARLFTGQIPDTRQLTGWGFVKDLAARTGGTPATARWDTGAVLCVVGRLAGPRLLDRILSALPGGYALLFGRAELLQAA</sequence>